<dbReference type="AlphaFoldDB" id="A0A5B7DR06"/>
<proteinExistence type="predicted"/>
<dbReference type="EMBL" id="VSRR010001293">
    <property type="protein sequence ID" value="MPC24142.1"/>
    <property type="molecule type" value="Genomic_DNA"/>
</dbReference>
<keyword evidence="2" id="KW-1185">Reference proteome</keyword>
<gene>
    <name evidence="1" type="ORF">E2C01_017215</name>
</gene>
<evidence type="ECO:0000313" key="1">
    <source>
        <dbReference type="EMBL" id="MPC24142.1"/>
    </source>
</evidence>
<accession>A0A5B7DR06</accession>
<name>A0A5B7DR06_PORTR</name>
<comment type="caution">
    <text evidence="1">The sequence shown here is derived from an EMBL/GenBank/DDBJ whole genome shotgun (WGS) entry which is preliminary data.</text>
</comment>
<organism evidence="1 2">
    <name type="scientific">Portunus trituberculatus</name>
    <name type="common">Swimming crab</name>
    <name type="synonym">Neptunus trituberculatus</name>
    <dbReference type="NCBI Taxonomy" id="210409"/>
    <lineage>
        <taxon>Eukaryota</taxon>
        <taxon>Metazoa</taxon>
        <taxon>Ecdysozoa</taxon>
        <taxon>Arthropoda</taxon>
        <taxon>Crustacea</taxon>
        <taxon>Multicrustacea</taxon>
        <taxon>Malacostraca</taxon>
        <taxon>Eumalacostraca</taxon>
        <taxon>Eucarida</taxon>
        <taxon>Decapoda</taxon>
        <taxon>Pleocyemata</taxon>
        <taxon>Brachyura</taxon>
        <taxon>Eubrachyura</taxon>
        <taxon>Portunoidea</taxon>
        <taxon>Portunidae</taxon>
        <taxon>Portuninae</taxon>
        <taxon>Portunus</taxon>
    </lineage>
</organism>
<sequence>MSRPDLVPYLSPFGAQSVCVLVLSFSQAGHFQSVTPLFSPRCDPLRPFTPSPFPQALSKSHPSNDSSTTHTSLCKYESIPEVKILTANCLRGMINGGVGILCRSKSGGRLPPAGGGRSRGRGGSVWCGLKLLMVVSDAVHRSPPPPPLP</sequence>
<dbReference type="Proteomes" id="UP000324222">
    <property type="component" value="Unassembled WGS sequence"/>
</dbReference>
<protein>
    <submittedName>
        <fullName evidence="1">Uncharacterized protein</fullName>
    </submittedName>
</protein>
<evidence type="ECO:0000313" key="2">
    <source>
        <dbReference type="Proteomes" id="UP000324222"/>
    </source>
</evidence>
<reference evidence="1 2" key="1">
    <citation type="submission" date="2019-05" db="EMBL/GenBank/DDBJ databases">
        <title>Another draft genome of Portunus trituberculatus and its Hox gene families provides insights of decapod evolution.</title>
        <authorList>
            <person name="Jeong J.-H."/>
            <person name="Song I."/>
            <person name="Kim S."/>
            <person name="Choi T."/>
            <person name="Kim D."/>
            <person name="Ryu S."/>
            <person name="Kim W."/>
        </authorList>
    </citation>
    <scope>NUCLEOTIDE SEQUENCE [LARGE SCALE GENOMIC DNA]</scope>
    <source>
        <tissue evidence="1">Muscle</tissue>
    </source>
</reference>